<keyword evidence="13 26" id="KW-1133">Transmembrane helix</keyword>
<evidence type="ECO:0000256" key="2">
    <source>
        <dbReference type="ARBA" id="ARBA00004613"/>
    </source>
</evidence>
<dbReference type="AlphaFoldDB" id="S7MK32"/>
<evidence type="ECO:0000256" key="1">
    <source>
        <dbReference type="ARBA" id="ARBA00004251"/>
    </source>
</evidence>
<dbReference type="SUPFAM" id="SSF55486">
    <property type="entry name" value="Metalloproteases ('zincins'), catalytic domain"/>
    <property type="match status" value="3"/>
</dbReference>
<feature type="binding site" evidence="23">
    <location>
        <position position="159"/>
    </location>
    <ligand>
        <name>Zn(2+)</name>
        <dbReference type="ChEBI" id="CHEBI:29105"/>
        <note>catalytic</note>
    </ligand>
</feature>
<dbReference type="Gene3D" id="2.60.120.200">
    <property type="match status" value="1"/>
</dbReference>
<keyword evidence="16" id="KW-0865">Zymogen</keyword>
<evidence type="ECO:0000256" key="10">
    <source>
        <dbReference type="ARBA" id="ARBA00022729"/>
    </source>
</evidence>
<keyword evidence="6" id="KW-0597">Phosphoprotein</keyword>
<dbReference type="PRINTS" id="PR00020">
    <property type="entry name" value="MAMDOMAIN"/>
</dbReference>
<protein>
    <recommendedName>
        <fullName evidence="24">Metalloendopeptidase</fullName>
        <ecNumber evidence="24">3.4.24.-</ecNumber>
    </recommendedName>
</protein>
<comment type="caution">
    <text evidence="22">Lacks conserved residue(s) required for the propagation of feature annotation.</text>
</comment>
<feature type="domain" description="EGF-like" evidence="27">
    <location>
        <begin position="818"/>
        <end position="858"/>
    </location>
</feature>
<dbReference type="PROSITE" id="PS51864">
    <property type="entry name" value="ASTACIN"/>
    <property type="match status" value="3"/>
</dbReference>
<feature type="active site" evidence="23">
    <location>
        <position position="156"/>
    </location>
</feature>
<dbReference type="SUPFAM" id="SSF57196">
    <property type="entry name" value="EGF/Laminin"/>
    <property type="match status" value="1"/>
</dbReference>
<dbReference type="Gene3D" id="2.10.25.10">
    <property type="entry name" value="Laminin"/>
    <property type="match status" value="1"/>
</dbReference>
<evidence type="ECO:0000256" key="20">
    <source>
        <dbReference type="ARBA" id="ARBA00051946"/>
    </source>
</evidence>
<comment type="catalytic activity">
    <reaction evidence="20">
        <text>Hydrolysis of proteins, including azocasein, and peptides. Hydrolysis of 5-His-|-Leu-6, 6-Leu-|-Cys-7, 14-Ala-|-Leu-15 and 19-Cys-|-Gly-20 bonds in insulin B chain.</text>
        <dbReference type="EC" id="3.4.24.63"/>
    </reaction>
</comment>
<dbReference type="InterPro" id="IPR008974">
    <property type="entry name" value="TRAF-like"/>
</dbReference>
<dbReference type="GO" id="GO:0004222">
    <property type="term" value="F:metalloendopeptidase activity"/>
    <property type="evidence" value="ECO:0007669"/>
    <property type="project" value="UniProtKB-UniRule"/>
</dbReference>
<name>S7MK32_MYOBR</name>
<dbReference type="GO" id="GO:0006954">
    <property type="term" value="P:inflammatory response"/>
    <property type="evidence" value="ECO:0007669"/>
    <property type="project" value="UniProtKB-KW"/>
</dbReference>
<dbReference type="GO" id="GO:0006508">
    <property type="term" value="P:proteolysis"/>
    <property type="evidence" value="ECO:0007669"/>
    <property type="project" value="UniProtKB-KW"/>
</dbReference>
<evidence type="ECO:0000256" key="22">
    <source>
        <dbReference type="PROSITE-ProRule" id="PRU00076"/>
    </source>
</evidence>
<evidence type="ECO:0000256" key="23">
    <source>
        <dbReference type="PROSITE-ProRule" id="PRU01211"/>
    </source>
</evidence>
<feature type="binding site" evidence="23">
    <location>
        <position position="165"/>
    </location>
    <ligand>
        <name>Zn(2+)</name>
        <dbReference type="ChEBI" id="CHEBI:29105"/>
        <note>catalytic</note>
    </ligand>
</feature>
<dbReference type="FunFam" id="2.60.210.10:FF:000009">
    <property type="entry name" value="Meprin A subunit"/>
    <property type="match status" value="1"/>
</dbReference>
<evidence type="ECO:0000259" key="30">
    <source>
        <dbReference type="PROSITE" id="PS51864"/>
    </source>
</evidence>
<dbReference type="InterPro" id="IPR001506">
    <property type="entry name" value="Peptidase_M12A"/>
</dbReference>
<feature type="domain" description="Peptidase M12A" evidence="30">
    <location>
        <begin position="66"/>
        <end position="260"/>
    </location>
</feature>
<feature type="compositionally biased region" description="Low complexity" evidence="25">
    <location>
        <begin position="768"/>
        <end position="783"/>
    </location>
</feature>
<keyword evidence="3" id="KW-1003">Cell membrane</keyword>
<feature type="binding site" evidence="23">
    <location>
        <position position="155"/>
    </location>
    <ligand>
        <name>Zn(2+)</name>
        <dbReference type="ChEBI" id="CHEBI:29105"/>
        <note>catalytic</note>
    </ligand>
</feature>
<evidence type="ECO:0000256" key="11">
    <source>
        <dbReference type="ARBA" id="ARBA00022801"/>
    </source>
</evidence>
<evidence type="ECO:0000256" key="4">
    <source>
        <dbReference type="ARBA" id="ARBA00022525"/>
    </source>
</evidence>
<evidence type="ECO:0000256" key="26">
    <source>
        <dbReference type="SAM" id="Phobius"/>
    </source>
</evidence>
<dbReference type="eggNOG" id="KOG3714">
    <property type="taxonomic scope" value="Eukaryota"/>
</dbReference>
<feature type="domain" description="MATH" evidence="29">
    <location>
        <begin position="577"/>
        <end position="742"/>
    </location>
</feature>
<dbReference type="InterPro" id="IPR000998">
    <property type="entry name" value="MAM_dom"/>
</dbReference>
<reference evidence="31 32" key="1">
    <citation type="journal article" date="2013" name="Nat. Commun.">
        <title>Genome analysis reveals insights into physiology and longevity of the Brandt's bat Myotis brandtii.</title>
        <authorList>
            <person name="Seim I."/>
            <person name="Fang X."/>
            <person name="Xiong Z."/>
            <person name="Lobanov A.V."/>
            <person name="Huang Z."/>
            <person name="Ma S."/>
            <person name="Feng Y."/>
            <person name="Turanov A.A."/>
            <person name="Zhu Y."/>
            <person name="Lenz T.L."/>
            <person name="Gerashchenko M.V."/>
            <person name="Fan D."/>
            <person name="Hee Yim S."/>
            <person name="Yao X."/>
            <person name="Jordan D."/>
            <person name="Xiong Y."/>
            <person name="Ma Y."/>
            <person name="Lyapunov A.N."/>
            <person name="Chen G."/>
            <person name="Kulakova O.I."/>
            <person name="Sun Y."/>
            <person name="Lee S.G."/>
            <person name="Bronson R.T."/>
            <person name="Moskalev A.A."/>
            <person name="Sunyaev S.R."/>
            <person name="Zhang G."/>
            <person name="Krogh A."/>
            <person name="Wang J."/>
            <person name="Gladyshev V.N."/>
        </authorList>
    </citation>
    <scope>NUCLEOTIDE SEQUENCE [LARGE SCALE GENOMIC DNA]</scope>
</reference>
<sequence>MVWTRVTCILSFILFFVHIEAVSIKHHLKGNVHDAEFEEQKDISEINLAAGLDLFQGDILLRNSRNGLRNPNARWKFPIPYILADNLELNAKGAILYAFEMFRLRSCVDFKPYEGESSYIIFQQFEGCWSEVGDQHVGQNLSIGLRCDHKAIIQHEILHALGFYHEQSRTDRDDYVKIWWDEIIPGHQHNFNTYEDSFITDLNTPYDYESLMHYAPFSFNKNESVPTITTKIPEFNSIIGQRLDFSAIDLERLNRMYNCSHQHNFNTYEDSFITDLNTPYDYESLMHYAPFSFNKNESVPTITTKIPEFNSIIGQRLDFSAIDLERLNRMYNCSHQHNFNTYEDSFITDLNTPYDYESLMHYAPFSFNKNESVPTITTKIPEFNSIIGQRLDFSAIDLERLNRMYNCTTTHTLLDHCAFEKANICGMIQGTRDDADWDHEDSTRPGQVDHTLVGQCTGAGYFMFFNTSSGLAEEAALLESRILYPKRKQQCLQFFYKMTGSPSDRLAIWVRRDDGTGKVRKLVKIQTFQGSQTWKIAHVTLREEKKFRYLFQGVKGDPQNSNGGIYLDDITLTETPCPTGVWTVHNFSQVLQDTVKGSKILSPRFYNSEGYGFGLTLYPHGRINSLSSGYLGLSFHLCSGENDAILEWPVENRQVIMTILDQEPDARNRMSSSMVFTTSKSQTASAINDSVIWDRPTIVGTYDKDCDCYRSIDWGWSTFISHNMLKRRSFLKNDDLIMFVDFEDITYLNQTEVTPRNTRLTPQGLVLQGQEQQASEEGSAQASLETIPDSQGKGQPGRQKRSAESTGPMEDHNWPPYFRDPCDPNPCQNEGLCVNVKGMASCRCVSDHAFFYTGERCQAMQVHGSVLGLIIGGTAGVLFLTFTIISMRSKKSSQ</sequence>
<feature type="signal peptide" evidence="24">
    <location>
        <begin position="1"/>
        <end position="21"/>
    </location>
</feature>
<dbReference type="InterPro" id="IPR024079">
    <property type="entry name" value="MetalloPept_cat_dom_sf"/>
</dbReference>
<evidence type="ECO:0000256" key="18">
    <source>
        <dbReference type="ARBA" id="ARBA00023180"/>
    </source>
</evidence>
<gene>
    <name evidence="31" type="ORF">D623_10026063</name>
</gene>
<keyword evidence="10 24" id="KW-0732">Signal</keyword>
<dbReference type="InterPro" id="IPR002083">
    <property type="entry name" value="MATH/TRAF_dom"/>
</dbReference>
<dbReference type="SUPFAM" id="SSF49899">
    <property type="entry name" value="Concanavalin A-like lectins/glucanases"/>
    <property type="match status" value="1"/>
</dbReference>
<keyword evidence="11 23" id="KW-0378">Hydrolase</keyword>
<evidence type="ECO:0000256" key="12">
    <source>
        <dbReference type="ARBA" id="ARBA00022833"/>
    </source>
</evidence>
<dbReference type="GO" id="GO:0005576">
    <property type="term" value="C:extracellular region"/>
    <property type="evidence" value="ECO:0007669"/>
    <property type="project" value="UniProtKB-SubCell"/>
</dbReference>
<dbReference type="Proteomes" id="UP000052978">
    <property type="component" value="Unassembled WGS sequence"/>
</dbReference>
<evidence type="ECO:0000256" key="19">
    <source>
        <dbReference type="ARBA" id="ARBA00023198"/>
    </source>
</evidence>
<feature type="chain" id="PRO_5005146553" description="Metalloendopeptidase" evidence="24">
    <location>
        <begin position="22"/>
        <end position="894"/>
    </location>
</feature>
<feature type="domain" description="Peptidase M12A" evidence="30">
    <location>
        <begin position="262"/>
        <end position="334"/>
    </location>
</feature>
<evidence type="ECO:0000256" key="15">
    <source>
        <dbReference type="ARBA" id="ARBA00023136"/>
    </source>
</evidence>
<keyword evidence="14 23" id="KW-0482">Metalloprotease</keyword>
<dbReference type="Gene3D" id="2.60.210.10">
    <property type="entry name" value="Apoptosis, Tumor Necrosis Factor Receptor Associated Protein 2, Chain A"/>
    <property type="match status" value="1"/>
</dbReference>
<feature type="region of interest" description="Disordered" evidence="25">
    <location>
        <begin position="768"/>
        <end position="817"/>
    </location>
</feature>
<dbReference type="FunFam" id="2.10.25.10:FF:000363">
    <property type="entry name" value="Meprin A subunit"/>
    <property type="match status" value="1"/>
</dbReference>
<dbReference type="SMART" id="SM00061">
    <property type="entry name" value="MATH"/>
    <property type="match status" value="1"/>
</dbReference>
<dbReference type="FunFam" id="3.40.390.10:FF:000015">
    <property type="entry name" value="Meprin A subunit"/>
    <property type="match status" value="1"/>
</dbReference>
<evidence type="ECO:0000256" key="3">
    <source>
        <dbReference type="ARBA" id="ARBA00022475"/>
    </source>
</evidence>
<dbReference type="Gene3D" id="3.40.390.10">
    <property type="entry name" value="Collagenase (Catalytic Domain)"/>
    <property type="match status" value="3"/>
</dbReference>
<organism evidence="31 32">
    <name type="scientific">Myotis brandtii</name>
    <name type="common">Brandt's bat</name>
    <dbReference type="NCBI Taxonomy" id="109478"/>
    <lineage>
        <taxon>Eukaryota</taxon>
        <taxon>Metazoa</taxon>
        <taxon>Chordata</taxon>
        <taxon>Craniata</taxon>
        <taxon>Vertebrata</taxon>
        <taxon>Euteleostomi</taxon>
        <taxon>Mammalia</taxon>
        <taxon>Eutheria</taxon>
        <taxon>Laurasiatheria</taxon>
        <taxon>Chiroptera</taxon>
        <taxon>Yangochiroptera</taxon>
        <taxon>Vespertilionidae</taxon>
        <taxon>Myotis</taxon>
    </lineage>
</organism>
<dbReference type="InterPro" id="IPR013320">
    <property type="entry name" value="ConA-like_dom_sf"/>
</dbReference>
<dbReference type="FunFam" id="2.60.120.200:FF:000037">
    <property type="entry name" value="Meprin A subunit"/>
    <property type="match status" value="1"/>
</dbReference>
<dbReference type="InterPro" id="IPR006026">
    <property type="entry name" value="Peptidase_Metallo"/>
</dbReference>
<evidence type="ECO:0000256" key="7">
    <source>
        <dbReference type="ARBA" id="ARBA00022670"/>
    </source>
</evidence>
<evidence type="ECO:0000256" key="9">
    <source>
        <dbReference type="ARBA" id="ARBA00022723"/>
    </source>
</evidence>
<feature type="domain" description="MAM" evidence="28">
    <location>
        <begin position="415"/>
        <end position="579"/>
    </location>
</feature>
<proteinExistence type="predicted"/>
<evidence type="ECO:0000313" key="31">
    <source>
        <dbReference type="EMBL" id="EPQ04421.1"/>
    </source>
</evidence>
<keyword evidence="15 26" id="KW-0472">Membrane</keyword>
<keyword evidence="8 26" id="KW-0812">Transmembrane</keyword>
<dbReference type="SMART" id="SM00235">
    <property type="entry name" value="ZnMc"/>
    <property type="match status" value="1"/>
</dbReference>
<keyword evidence="4" id="KW-0964">Secreted</keyword>
<comment type="subunit">
    <text evidence="21">Homotetramer consisting of disulfide-linked beta subunits, or heterotetramer of two alpha and two beta subunits formed by non-covalent association of two disulfide-linked heterodimers. Interacts with MBL2 through its carbohydrate moiety. This interaction may inhibit its catalytic activity. Interacts with TSPAN8.</text>
</comment>
<dbReference type="EMBL" id="KE161549">
    <property type="protein sequence ID" value="EPQ04421.1"/>
    <property type="molecule type" value="Genomic_DNA"/>
</dbReference>
<evidence type="ECO:0000259" key="29">
    <source>
        <dbReference type="PROSITE" id="PS50144"/>
    </source>
</evidence>
<comment type="subcellular location">
    <subcellularLocation>
        <location evidence="1">Cell membrane</location>
        <topology evidence="1">Single-pass type I membrane protein</topology>
    </subcellularLocation>
    <subcellularLocation>
        <location evidence="2">Secreted</location>
    </subcellularLocation>
</comment>
<dbReference type="GO" id="GO:0005886">
    <property type="term" value="C:plasma membrane"/>
    <property type="evidence" value="ECO:0007669"/>
    <property type="project" value="UniProtKB-SubCell"/>
</dbReference>
<evidence type="ECO:0000256" key="14">
    <source>
        <dbReference type="ARBA" id="ARBA00023049"/>
    </source>
</evidence>
<evidence type="ECO:0000256" key="6">
    <source>
        <dbReference type="ARBA" id="ARBA00022553"/>
    </source>
</evidence>
<keyword evidence="9 23" id="KW-0479">Metal-binding</keyword>
<feature type="transmembrane region" description="Helical" evidence="26">
    <location>
        <begin position="866"/>
        <end position="885"/>
    </location>
</feature>
<feature type="domain" description="Peptidase M12A" evidence="30">
    <location>
        <begin position="336"/>
        <end position="408"/>
    </location>
</feature>
<keyword evidence="19" id="KW-0395">Inflammatory response</keyword>
<dbReference type="PANTHER" id="PTHR10127">
    <property type="entry name" value="DISCOIDIN, CUB, EGF, LAMININ , AND ZINC METALLOPROTEASE DOMAIN CONTAINING"/>
    <property type="match status" value="1"/>
</dbReference>
<evidence type="ECO:0000256" key="21">
    <source>
        <dbReference type="ARBA" id="ARBA00061743"/>
    </source>
</evidence>
<keyword evidence="7 23" id="KW-0645">Protease</keyword>
<keyword evidence="17" id="KW-1015">Disulfide bond</keyword>
<comment type="cofactor">
    <cofactor evidence="23 24">
        <name>Zn(2+)</name>
        <dbReference type="ChEBI" id="CHEBI:29105"/>
    </cofactor>
    <text evidence="23 24">Binds 1 zinc ion per subunit.</text>
</comment>
<keyword evidence="32" id="KW-1185">Reference proteome</keyword>
<dbReference type="Pfam" id="PF22486">
    <property type="entry name" value="MATH_2"/>
    <property type="match status" value="1"/>
</dbReference>
<evidence type="ECO:0000256" key="17">
    <source>
        <dbReference type="ARBA" id="ARBA00023157"/>
    </source>
</evidence>
<dbReference type="PROSITE" id="PS50026">
    <property type="entry name" value="EGF_3"/>
    <property type="match status" value="1"/>
</dbReference>
<evidence type="ECO:0000256" key="16">
    <source>
        <dbReference type="ARBA" id="ARBA00023145"/>
    </source>
</evidence>
<dbReference type="PROSITE" id="PS50144">
    <property type="entry name" value="MATH"/>
    <property type="match status" value="1"/>
</dbReference>
<accession>S7MK32</accession>
<dbReference type="Pfam" id="PF00008">
    <property type="entry name" value="EGF"/>
    <property type="match status" value="1"/>
</dbReference>
<dbReference type="InterPro" id="IPR000742">
    <property type="entry name" value="EGF"/>
</dbReference>
<evidence type="ECO:0000259" key="28">
    <source>
        <dbReference type="PROSITE" id="PS50060"/>
    </source>
</evidence>
<dbReference type="EC" id="3.4.24.-" evidence="24"/>
<evidence type="ECO:0000256" key="5">
    <source>
        <dbReference type="ARBA" id="ARBA00022536"/>
    </source>
</evidence>
<evidence type="ECO:0000256" key="8">
    <source>
        <dbReference type="ARBA" id="ARBA00022692"/>
    </source>
</evidence>
<evidence type="ECO:0000313" key="32">
    <source>
        <dbReference type="Proteomes" id="UP000052978"/>
    </source>
</evidence>
<dbReference type="CDD" id="cd00054">
    <property type="entry name" value="EGF_CA"/>
    <property type="match status" value="1"/>
</dbReference>
<keyword evidence="18" id="KW-0325">Glycoprotein</keyword>
<dbReference type="PROSITE" id="PS50060">
    <property type="entry name" value="MAM_2"/>
    <property type="match status" value="1"/>
</dbReference>
<dbReference type="SUPFAM" id="SSF49599">
    <property type="entry name" value="TRAF domain-like"/>
    <property type="match status" value="1"/>
</dbReference>
<evidence type="ECO:0000256" key="13">
    <source>
        <dbReference type="ARBA" id="ARBA00022989"/>
    </source>
</evidence>
<evidence type="ECO:0000256" key="24">
    <source>
        <dbReference type="RuleBase" id="RU361183"/>
    </source>
</evidence>
<dbReference type="PRINTS" id="PR00480">
    <property type="entry name" value="ASTACIN"/>
</dbReference>
<dbReference type="Pfam" id="PF01400">
    <property type="entry name" value="Astacin"/>
    <property type="match status" value="3"/>
</dbReference>
<keyword evidence="12 23" id="KW-0862">Zinc</keyword>
<dbReference type="GO" id="GO:0008270">
    <property type="term" value="F:zinc ion binding"/>
    <property type="evidence" value="ECO:0007669"/>
    <property type="project" value="UniProtKB-UniRule"/>
</dbReference>
<evidence type="ECO:0000256" key="25">
    <source>
        <dbReference type="SAM" id="MobiDB-lite"/>
    </source>
</evidence>
<dbReference type="SMART" id="SM00137">
    <property type="entry name" value="MAM"/>
    <property type="match status" value="1"/>
</dbReference>
<dbReference type="Pfam" id="PF00629">
    <property type="entry name" value="MAM"/>
    <property type="match status" value="1"/>
</dbReference>
<dbReference type="PROSITE" id="PS00740">
    <property type="entry name" value="MAM_1"/>
    <property type="match status" value="1"/>
</dbReference>
<dbReference type="PANTHER" id="PTHR10127:SF824">
    <property type="entry name" value="MEPRIN A SUBUNIT ALPHA"/>
    <property type="match status" value="1"/>
</dbReference>
<keyword evidence="5 22" id="KW-0245">EGF-like domain</keyword>
<dbReference type="CDD" id="cd06263">
    <property type="entry name" value="MAM"/>
    <property type="match status" value="1"/>
</dbReference>
<evidence type="ECO:0000259" key="27">
    <source>
        <dbReference type="PROSITE" id="PS50026"/>
    </source>
</evidence>